<evidence type="ECO:0000256" key="6">
    <source>
        <dbReference type="ARBA" id="ARBA00012513"/>
    </source>
</evidence>
<dbReference type="InterPro" id="IPR008271">
    <property type="entry name" value="Ser/Thr_kinase_AS"/>
</dbReference>
<comment type="catalytic activity">
    <reaction evidence="26">
        <text>L-threonyl-[protein] + ATP = O-phospho-L-threonyl-[protein] + ADP + H(+)</text>
        <dbReference type="Rhea" id="RHEA:46608"/>
        <dbReference type="Rhea" id="RHEA-COMP:11060"/>
        <dbReference type="Rhea" id="RHEA-COMP:11605"/>
        <dbReference type="ChEBI" id="CHEBI:15378"/>
        <dbReference type="ChEBI" id="CHEBI:30013"/>
        <dbReference type="ChEBI" id="CHEBI:30616"/>
        <dbReference type="ChEBI" id="CHEBI:61977"/>
        <dbReference type="ChEBI" id="CHEBI:456216"/>
        <dbReference type="EC" id="2.7.11.1"/>
    </reaction>
</comment>
<dbReference type="SMART" id="SM00369">
    <property type="entry name" value="LRR_TYP"/>
    <property type="match status" value="4"/>
</dbReference>
<dbReference type="Gene3D" id="1.10.510.10">
    <property type="entry name" value="Transferase(Phosphotransferase) domain 1"/>
    <property type="match status" value="1"/>
</dbReference>
<dbReference type="PANTHER" id="PTHR11806:SF0">
    <property type="entry name" value="PROTEIN MTO1 HOMOLOG, MITOCHONDRIAL"/>
    <property type="match status" value="1"/>
</dbReference>
<dbReference type="InterPro" id="IPR040131">
    <property type="entry name" value="MnmG_N"/>
</dbReference>
<feature type="compositionally biased region" description="Low complexity" evidence="29">
    <location>
        <begin position="862"/>
        <end position="874"/>
    </location>
</feature>
<evidence type="ECO:0000256" key="2">
    <source>
        <dbReference type="ARBA" id="ARBA00004162"/>
    </source>
</evidence>
<dbReference type="STRING" id="40148.A0A0D9YKB6"/>
<keyword evidence="22" id="KW-0520">NAD</keyword>
<dbReference type="InterPro" id="IPR044920">
    <property type="entry name" value="MnmG_C_subdom_sf"/>
</dbReference>
<dbReference type="FunFam" id="3.50.50.60:FF:000119">
    <property type="entry name" value="tRNA uridine 5-carboxymethylaminomethyl modification enzyme MnmG"/>
    <property type="match status" value="1"/>
</dbReference>
<feature type="signal peptide" evidence="31">
    <location>
        <begin position="1"/>
        <end position="24"/>
    </location>
</feature>
<dbReference type="InterPro" id="IPR002218">
    <property type="entry name" value="MnmG-rel"/>
</dbReference>
<evidence type="ECO:0000256" key="16">
    <source>
        <dbReference type="ARBA" id="ARBA00022737"/>
    </source>
</evidence>
<evidence type="ECO:0000256" key="4">
    <source>
        <dbReference type="ARBA" id="ARBA00007653"/>
    </source>
</evidence>
<evidence type="ECO:0000256" key="19">
    <source>
        <dbReference type="ARBA" id="ARBA00022827"/>
    </source>
</evidence>
<feature type="transmembrane region" description="Helical" evidence="30">
    <location>
        <begin position="503"/>
        <end position="527"/>
    </location>
</feature>
<evidence type="ECO:0000256" key="20">
    <source>
        <dbReference type="ARBA" id="ARBA00022840"/>
    </source>
</evidence>
<reference evidence="33" key="1">
    <citation type="submission" date="2013-08" db="EMBL/GenBank/DDBJ databases">
        <title>Oryza genome evolution.</title>
        <authorList>
            <person name="Wing R.A."/>
            <person name="Panaud O."/>
            <person name="Oliveira A.C."/>
        </authorList>
    </citation>
    <scope>NUCLEOTIDE SEQUENCE</scope>
</reference>
<evidence type="ECO:0000256" key="29">
    <source>
        <dbReference type="SAM" id="MobiDB-lite"/>
    </source>
</evidence>
<evidence type="ECO:0000256" key="27">
    <source>
        <dbReference type="ARBA" id="ARBA00048679"/>
    </source>
</evidence>
<dbReference type="Gene3D" id="3.30.200.20">
    <property type="entry name" value="Phosphorylase Kinase, domain 1"/>
    <property type="match status" value="1"/>
</dbReference>
<keyword evidence="13 30" id="KW-0812">Transmembrane</keyword>
<dbReference type="GO" id="GO:0004674">
    <property type="term" value="F:protein serine/threonine kinase activity"/>
    <property type="evidence" value="ECO:0007669"/>
    <property type="project" value="UniProtKB-KW"/>
</dbReference>
<dbReference type="GO" id="GO:0005524">
    <property type="term" value="F:ATP binding"/>
    <property type="evidence" value="ECO:0007669"/>
    <property type="project" value="UniProtKB-UniRule"/>
</dbReference>
<comment type="subcellular location">
    <subcellularLocation>
        <location evidence="2">Cell membrane</location>
        <topology evidence="2">Single-pass membrane protein</topology>
    </subcellularLocation>
    <subcellularLocation>
        <location evidence="3">Membrane</location>
        <topology evidence="3">Single-pass type I membrane protein</topology>
    </subcellularLocation>
</comment>
<dbReference type="Gramene" id="OGLUM01G48980.1">
    <property type="protein sequence ID" value="OGLUM01G48980.1"/>
    <property type="gene ID" value="OGLUM01G48980"/>
</dbReference>
<proteinExistence type="inferred from homology"/>
<reference evidence="33" key="3">
    <citation type="submission" date="2018-05" db="EMBL/GenBank/DDBJ databases">
        <title>OgluRS3 (Oryza glumaepatula Reference Sequence Version 3).</title>
        <authorList>
            <person name="Zhang J."/>
            <person name="Kudrna D."/>
            <person name="Lee S."/>
            <person name="Talag J."/>
            <person name="Welchert J."/>
            <person name="Wing R.A."/>
        </authorList>
    </citation>
    <scope>NUCLEOTIDE SEQUENCE [LARGE SCALE GENOMIC DNA]</scope>
</reference>
<dbReference type="Pfam" id="PF01134">
    <property type="entry name" value="GIDA"/>
    <property type="match status" value="1"/>
</dbReference>
<feature type="domain" description="Protein kinase" evidence="32">
    <location>
        <begin position="566"/>
        <end position="838"/>
    </location>
</feature>
<evidence type="ECO:0000256" key="30">
    <source>
        <dbReference type="SAM" id="Phobius"/>
    </source>
</evidence>
<dbReference type="GO" id="GO:0030488">
    <property type="term" value="P:tRNA methylation"/>
    <property type="evidence" value="ECO:0007669"/>
    <property type="project" value="TreeGrafter"/>
</dbReference>
<evidence type="ECO:0000256" key="22">
    <source>
        <dbReference type="ARBA" id="ARBA00023027"/>
    </source>
</evidence>
<evidence type="ECO:0000256" key="26">
    <source>
        <dbReference type="ARBA" id="ARBA00047899"/>
    </source>
</evidence>
<dbReference type="InterPro" id="IPR036188">
    <property type="entry name" value="FAD/NAD-bd_sf"/>
</dbReference>
<dbReference type="InterPro" id="IPR003591">
    <property type="entry name" value="Leu-rich_rpt_typical-subtyp"/>
</dbReference>
<keyword evidence="20 28" id="KW-0067">ATP-binding</keyword>
<dbReference type="Pfam" id="PF00560">
    <property type="entry name" value="LRR_1"/>
    <property type="match status" value="1"/>
</dbReference>
<dbReference type="InterPro" id="IPR011009">
    <property type="entry name" value="Kinase-like_dom_sf"/>
</dbReference>
<dbReference type="Proteomes" id="UP000026961">
    <property type="component" value="Chromosome 1"/>
</dbReference>
<keyword evidence="34" id="KW-1185">Reference proteome</keyword>
<dbReference type="GO" id="GO:0005886">
    <property type="term" value="C:plasma membrane"/>
    <property type="evidence" value="ECO:0007669"/>
    <property type="project" value="UniProtKB-SubCell"/>
</dbReference>
<dbReference type="Gene3D" id="1.10.10.1800">
    <property type="entry name" value="tRNA uridine 5-carboxymethylaminomethyl modification enzyme MnmG/GidA"/>
    <property type="match status" value="1"/>
</dbReference>
<dbReference type="FunFam" id="1.10.10.1800:FF:000001">
    <property type="entry name" value="tRNA uridine 5-carboxymethylaminomethyl modification enzyme MnmG"/>
    <property type="match status" value="1"/>
</dbReference>
<evidence type="ECO:0000256" key="25">
    <source>
        <dbReference type="ARBA" id="ARBA00023180"/>
    </source>
</evidence>
<feature type="binding site" evidence="28">
    <location>
        <position position="594"/>
    </location>
    <ligand>
        <name>ATP</name>
        <dbReference type="ChEBI" id="CHEBI:30616"/>
    </ligand>
</feature>
<dbReference type="InterPro" id="IPR000719">
    <property type="entry name" value="Prot_kinase_dom"/>
</dbReference>
<dbReference type="GO" id="GO:0050660">
    <property type="term" value="F:flavin adenine dinucleotide binding"/>
    <property type="evidence" value="ECO:0007669"/>
    <property type="project" value="InterPro"/>
</dbReference>
<evidence type="ECO:0000256" key="10">
    <source>
        <dbReference type="ARBA" id="ARBA00022614"/>
    </source>
</evidence>
<dbReference type="InterPro" id="IPR001611">
    <property type="entry name" value="Leu-rich_rpt"/>
</dbReference>
<dbReference type="CDD" id="cd14066">
    <property type="entry name" value="STKc_IRAK"/>
    <property type="match status" value="1"/>
</dbReference>
<keyword evidence="21 30" id="KW-1133">Transmembrane helix</keyword>
<evidence type="ECO:0000256" key="11">
    <source>
        <dbReference type="ARBA" id="ARBA00022630"/>
    </source>
</evidence>
<feature type="region of interest" description="Disordered" evidence="29">
    <location>
        <begin position="1530"/>
        <end position="1550"/>
    </location>
</feature>
<keyword evidence="16" id="KW-0677">Repeat</keyword>
<reference evidence="33" key="2">
    <citation type="submission" date="2015-04" db="UniProtKB">
        <authorList>
            <consortium name="EnsemblPlants"/>
        </authorList>
    </citation>
    <scope>IDENTIFICATION</scope>
</reference>
<feature type="chain" id="PRO_5002351328" description="non-specific serine/threonine protein kinase" evidence="31">
    <location>
        <begin position="25"/>
        <end position="1550"/>
    </location>
</feature>
<evidence type="ECO:0000256" key="15">
    <source>
        <dbReference type="ARBA" id="ARBA00022729"/>
    </source>
</evidence>
<dbReference type="FunFam" id="1.10.510.10:FF:000453">
    <property type="entry name" value="LRR receptor-like serine/threonine-protein kinase HSL2"/>
    <property type="match status" value="1"/>
</dbReference>
<dbReference type="Pfam" id="PF21680">
    <property type="entry name" value="GIDA_C_1st"/>
    <property type="match status" value="1"/>
</dbReference>
<evidence type="ECO:0000313" key="34">
    <source>
        <dbReference type="Proteomes" id="UP000026961"/>
    </source>
</evidence>
<dbReference type="Gene3D" id="1.10.150.570">
    <property type="entry name" value="GidA associated domain, C-terminal subdomain"/>
    <property type="match status" value="1"/>
</dbReference>
<dbReference type="InterPro" id="IPR047001">
    <property type="entry name" value="MnmG_C_subdom"/>
</dbReference>
<dbReference type="HAMAP" id="MF_00129">
    <property type="entry name" value="MnmG_GidA"/>
    <property type="match status" value="1"/>
</dbReference>
<feature type="compositionally biased region" description="Polar residues" evidence="29">
    <location>
        <begin position="845"/>
        <end position="861"/>
    </location>
</feature>
<keyword evidence="14" id="KW-0819">tRNA processing</keyword>
<dbReference type="Pfam" id="PF00069">
    <property type="entry name" value="Pkinase"/>
    <property type="match status" value="1"/>
</dbReference>
<name>A0A0D9YKB6_9ORYZ</name>
<dbReference type="eggNOG" id="KOG2311">
    <property type="taxonomic scope" value="Eukaryota"/>
</dbReference>
<dbReference type="NCBIfam" id="TIGR00136">
    <property type="entry name" value="mnmG_gidA"/>
    <property type="match status" value="1"/>
</dbReference>
<feature type="compositionally biased region" description="Basic and acidic residues" evidence="29">
    <location>
        <begin position="1534"/>
        <end position="1543"/>
    </location>
</feature>
<feature type="region of interest" description="Disordered" evidence="29">
    <location>
        <begin position="845"/>
        <end position="874"/>
    </location>
</feature>
<dbReference type="GO" id="GO:0005739">
    <property type="term" value="C:mitochondrion"/>
    <property type="evidence" value="ECO:0007669"/>
    <property type="project" value="GOC"/>
</dbReference>
<evidence type="ECO:0000313" key="33">
    <source>
        <dbReference type="EnsemblPlants" id="OGLUM01G48980.1"/>
    </source>
</evidence>
<dbReference type="EC" id="2.7.11.1" evidence="6"/>
<keyword evidence="12" id="KW-0808">Transferase</keyword>
<evidence type="ECO:0000256" key="7">
    <source>
        <dbReference type="ARBA" id="ARBA00022475"/>
    </source>
</evidence>
<dbReference type="SMART" id="SM00220">
    <property type="entry name" value="S_TKc"/>
    <property type="match status" value="1"/>
</dbReference>
<dbReference type="GO" id="GO:0070899">
    <property type="term" value="P:mitochondrial tRNA wobble uridine modification"/>
    <property type="evidence" value="ECO:0007669"/>
    <property type="project" value="UniProtKB-ARBA"/>
</dbReference>
<keyword evidence="11" id="KW-0285">Flavoprotein</keyword>
<evidence type="ECO:0000256" key="1">
    <source>
        <dbReference type="ARBA" id="ARBA00001974"/>
    </source>
</evidence>
<dbReference type="InterPro" id="IPR049312">
    <property type="entry name" value="GIDA_C_N"/>
</dbReference>
<evidence type="ECO:0000256" key="12">
    <source>
        <dbReference type="ARBA" id="ARBA00022679"/>
    </source>
</evidence>
<evidence type="ECO:0000256" key="18">
    <source>
        <dbReference type="ARBA" id="ARBA00022777"/>
    </source>
</evidence>
<keyword evidence="15 31" id="KW-0732">Signal</keyword>
<accession>A0A0D9YKB6</accession>
<dbReference type="PROSITE" id="PS00107">
    <property type="entry name" value="PROTEIN_KINASE_ATP"/>
    <property type="match status" value="1"/>
</dbReference>
<evidence type="ECO:0000256" key="14">
    <source>
        <dbReference type="ARBA" id="ARBA00022694"/>
    </source>
</evidence>
<evidence type="ECO:0000256" key="13">
    <source>
        <dbReference type="ARBA" id="ARBA00022692"/>
    </source>
</evidence>
<dbReference type="SUPFAM" id="SSF52058">
    <property type="entry name" value="L domain-like"/>
    <property type="match status" value="1"/>
</dbReference>
<dbReference type="FunFam" id="3.50.50.60:FF:000094">
    <property type="entry name" value="tRNA uridine 5-carboxymethylaminomethyl modification enzyme MnmG"/>
    <property type="match status" value="1"/>
</dbReference>
<dbReference type="Pfam" id="PF08263">
    <property type="entry name" value="LRRNT_2"/>
    <property type="match status" value="1"/>
</dbReference>
<dbReference type="Pfam" id="PF13855">
    <property type="entry name" value="LRR_8"/>
    <property type="match status" value="2"/>
</dbReference>
<dbReference type="Gene3D" id="3.80.10.10">
    <property type="entry name" value="Ribonuclease Inhibitor"/>
    <property type="match status" value="2"/>
</dbReference>
<evidence type="ECO:0000256" key="23">
    <source>
        <dbReference type="ARBA" id="ARBA00023136"/>
    </source>
</evidence>
<keyword evidence="7" id="KW-1003">Cell membrane</keyword>
<dbReference type="SUPFAM" id="SSF56112">
    <property type="entry name" value="Protein kinase-like (PK-like)"/>
    <property type="match status" value="1"/>
</dbReference>
<evidence type="ECO:0000256" key="5">
    <source>
        <dbReference type="ARBA" id="ARBA00008684"/>
    </source>
</evidence>
<dbReference type="Gene3D" id="3.50.50.60">
    <property type="entry name" value="FAD/NAD(P)-binding domain"/>
    <property type="match status" value="2"/>
</dbReference>
<comment type="cofactor">
    <cofactor evidence="1">
        <name>FAD</name>
        <dbReference type="ChEBI" id="CHEBI:57692"/>
    </cofactor>
</comment>
<comment type="similarity">
    <text evidence="4">Belongs to the MnmG family.</text>
</comment>
<keyword evidence="10" id="KW-0433">Leucine-rich repeat</keyword>
<keyword evidence="18" id="KW-0418">Kinase</keyword>
<evidence type="ECO:0000256" key="31">
    <source>
        <dbReference type="SAM" id="SignalP"/>
    </source>
</evidence>
<keyword evidence="17 28" id="KW-0547">Nucleotide-binding</keyword>
<dbReference type="Pfam" id="PF13932">
    <property type="entry name" value="SAM_GIDA_C"/>
    <property type="match status" value="1"/>
</dbReference>
<evidence type="ECO:0000256" key="21">
    <source>
        <dbReference type="ARBA" id="ARBA00022989"/>
    </source>
</evidence>
<dbReference type="InterPro" id="IPR026904">
    <property type="entry name" value="MnmG_C"/>
</dbReference>
<evidence type="ECO:0000256" key="17">
    <source>
        <dbReference type="ARBA" id="ARBA00022741"/>
    </source>
</evidence>
<evidence type="ECO:0000256" key="24">
    <source>
        <dbReference type="ARBA" id="ARBA00023170"/>
    </source>
</evidence>
<sequence>MRQSRLFYLCSIIFMFYLVQRTEAQITAPWEVDALKAIKGKLIDPQGRLNSWNRGDPCMGNWSYVHCYNETASDGYLHVLELQLLKLNLSGSLSAELGRLSHMQIMDFMWNNISGSIPKEVGNITSLKLLLLNGNQLTGSLPEEIGFLPNLDRIQIDQNYISGPIPKSFANLNKTKHLLLDNNNLSGYLPPELSKLPKLLIIQLDNNNFSGTSIPSSYGNITTLLKLSLRNCSLEGPVPDVSGIPQLGYLDLSHNLLNGSIPGSFSGLPNLQRLSLDNNNLDGSVPSDVWQNIDFSGNRSLILDFQNNSLTNLSNPLSPPANVTILLSGNPICKSPNQLNITQYCRSVPVIVPGGSASNATVCSPCSTDLPYENILMSPIRCICAIPLYVDYRLKSPGFWDFVPYEGQFQQYLSSGLSLSSYQLEVSQFMWEEGPRVKMNLKLFPNNTAYFNESEVLRLRGMFTGWLIPDSDIFGPYELLNFNPGWYNKILPDRAKSSLSTGAIVGIVMAAFAAAAFLSSLITLIILKRRSRYSSSKRRSAKRIPMKIDGVKDFSFQELSHGTNDFSDSALIGQGGYGKVYRGILSDGTIVAIKRAQQGSLQGSKEFFTEIELLSRLHHRNLVSLLGYCDEEDEQMLVYEFMPNGTLRDHLSARSKEPLNFPTRLRIALGSSRGILYLHTEADPPIFHRDIKASNILLDSKFVAKVADFGLSRLAPEPESEGTAPGHVSTVVKGTPGYLDPEYFLTHKLTDKSDVYSLGVVFLELLTGMQPISHGRNIVREVVAANQSGMILSVVDSRMGSYPAECVEKFAALALRCCRDETDARPSMVEVMRELEKIWQMTPDTGSMSSLSLEPSNTATPSSGSRMMVSSSSGVGNDDHHHYNMSSSDVSGSSTSLEERYDVIVVGGGHAGCEAALASARLGARTLLLTLNIDRIAWQPCNPAVGGPAKSQLVHEVDALGGEMGKIADRCYLQKRVLNSSKGPAVRALRAQTDKREYAVEMKKVVESTQNLFIREAMATEVMIGQNDNVEGVRTFFGMDFYAPSVVLTTGTFMSGKIWVGRTSMPAGRAGESASHGLTENLQQLGFETDRLKTGTPPRIDRRTVNFSGLEPQHGDEEVGWFSFDPEFHIERDQMCCYLTRTTKETHQIVRDNLDETPTYGGWVEAKGPRYCPAIEDKIVRFKDKESHQVFLEPEGRDVPELYLQGFSTGLPERLQLSLVRTLPGLENCVMLRPAYAVEYDYLPAYQCSRSLMTKKFEGLFFSGQINGTTGYEEAAAQGIISGINAARHSDGKPLIILERESSYIGTLIDDLVTKDLREPYRMLTSRSEHRLLLRADNADSRLTPLGRDIGLIDDRRWELYQSKQARIKEEKERLKSTKIPGGEFAAAVTSVSNQPVKESSTLEAILKKPHVQYKLLDKHGYGNEHLSRIEKECVEIDIKYEGFIARQQSQLQQIVNQEHKKLPEDLDYHSMTNLSLEAREKLSKVRPQTIGQASRIGGVSPADMAVLLIWMESNRRMANYKRQQSTLRSAATKADDSSDEVVHASATNA</sequence>
<dbReference type="InterPro" id="IPR013210">
    <property type="entry name" value="LRR_N_plant-typ"/>
</dbReference>
<dbReference type="InterPro" id="IPR032675">
    <property type="entry name" value="LRR_dom_sf"/>
</dbReference>
<dbReference type="PROSITE" id="PS00108">
    <property type="entry name" value="PROTEIN_KINASE_ST"/>
    <property type="match status" value="1"/>
</dbReference>
<keyword evidence="25" id="KW-0325">Glycoprotein</keyword>
<keyword evidence="19" id="KW-0274">FAD</keyword>
<protein>
    <recommendedName>
        <fullName evidence="6">non-specific serine/threonine protein kinase</fullName>
        <ecNumber evidence="6">2.7.11.1</ecNumber>
    </recommendedName>
</protein>
<dbReference type="HOGENOM" id="CLU_003052_0_0_1"/>
<dbReference type="FunFam" id="1.10.150.570:FF:000001">
    <property type="entry name" value="tRNA uridine 5-carboxymethylaminomethyl modification enzyme MnmG"/>
    <property type="match status" value="1"/>
</dbReference>
<dbReference type="EnsemblPlants" id="OGLUM01G48980.1">
    <property type="protein sequence ID" value="OGLUM01G48980.1"/>
    <property type="gene ID" value="OGLUM01G48980"/>
</dbReference>
<dbReference type="FunFam" id="3.80.10.10:FF:000041">
    <property type="entry name" value="LRR receptor-like serine/threonine-protein kinase ERECTA"/>
    <property type="match status" value="1"/>
</dbReference>
<dbReference type="FunFam" id="3.80.10.10:FF:000387">
    <property type="entry name" value="Probable LRR receptor-like serine/threonine-protein kinase At1g06840"/>
    <property type="match status" value="1"/>
</dbReference>
<dbReference type="PROSITE" id="PS50011">
    <property type="entry name" value="PROTEIN_KINASE_DOM"/>
    <property type="match status" value="1"/>
</dbReference>
<dbReference type="InterPro" id="IPR004416">
    <property type="entry name" value="MnmG"/>
</dbReference>
<keyword evidence="9" id="KW-0723">Serine/threonine-protein kinase</keyword>
<keyword evidence="24" id="KW-0675">Receptor</keyword>
<dbReference type="PANTHER" id="PTHR11806">
    <property type="entry name" value="GLUCOSE INHIBITED DIVISION PROTEIN A"/>
    <property type="match status" value="1"/>
</dbReference>
<evidence type="ECO:0000256" key="9">
    <source>
        <dbReference type="ARBA" id="ARBA00022527"/>
    </source>
</evidence>
<evidence type="ECO:0000259" key="32">
    <source>
        <dbReference type="PROSITE" id="PS50011"/>
    </source>
</evidence>
<organism evidence="33">
    <name type="scientific">Oryza glumipatula</name>
    <dbReference type="NCBI Taxonomy" id="40148"/>
    <lineage>
        <taxon>Eukaryota</taxon>
        <taxon>Viridiplantae</taxon>
        <taxon>Streptophyta</taxon>
        <taxon>Embryophyta</taxon>
        <taxon>Tracheophyta</taxon>
        <taxon>Spermatophyta</taxon>
        <taxon>Magnoliopsida</taxon>
        <taxon>Liliopsida</taxon>
        <taxon>Poales</taxon>
        <taxon>Poaceae</taxon>
        <taxon>BOP clade</taxon>
        <taxon>Oryzoideae</taxon>
        <taxon>Oryzeae</taxon>
        <taxon>Oryzinae</taxon>
        <taxon>Oryza</taxon>
    </lineage>
</organism>
<comment type="similarity">
    <text evidence="5">Belongs to the protein kinase superfamily. Ser/Thr protein kinase family.</text>
</comment>
<comment type="catalytic activity">
    <reaction evidence="27">
        <text>L-seryl-[protein] + ATP = O-phospho-L-seryl-[protein] + ADP + H(+)</text>
        <dbReference type="Rhea" id="RHEA:17989"/>
        <dbReference type="Rhea" id="RHEA-COMP:9863"/>
        <dbReference type="Rhea" id="RHEA-COMP:11604"/>
        <dbReference type="ChEBI" id="CHEBI:15378"/>
        <dbReference type="ChEBI" id="CHEBI:29999"/>
        <dbReference type="ChEBI" id="CHEBI:30616"/>
        <dbReference type="ChEBI" id="CHEBI:83421"/>
        <dbReference type="ChEBI" id="CHEBI:456216"/>
        <dbReference type="EC" id="2.7.11.1"/>
    </reaction>
</comment>
<dbReference type="FunFam" id="3.30.200.20:FF:000328">
    <property type="entry name" value="Leucine-rich repeat protein kinase family protein"/>
    <property type="match status" value="1"/>
</dbReference>
<dbReference type="InterPro" id="IPR017441">
    <property type="entry name" value="Protein_kinase_ATP_BS"/>
</dbReference>
<evidence type="ECO:0000256" key="8">
    <source>
        <dbReference type="ARBA" id="ARBA00022490"/>
    </source>
</evidence>
<keyword evidence="23 30" id="KW-0472">Membrane</keyword>
<evidence type="ECO:0000256" key="3">
    <source>
        <dbReference type="ARBA" id="ARBA00004479"/>
    </source>
</evidence>
<dbReference type="SMART" id="SM01228">
    <property type="entry name" value="GIDA_assoc_3"/>
    <property type="match status" value="1"/>
</dbReference>
<evidence type="ECO:0000256" key="28">
    <source>
        <dbReference type="PROSITE-ProRule" id="PRU10141"/>
    </source>
</evidence>
<dbReference type="SUPFAM" id="SSF51905">
    <property type="entry name" value="FAD/NAD(P)-binding domain"/>
    <property type="match status" value="1"/>
</dbReference>
<keyword evidence="8" id="KW-0963">Cytoplasm</keyword>